<dbReference type="OrthoDB" id="9809196at2"/>
<reference evidence="2 3" key="1">
    <citation type="submission" date="2018-12" db="EMBL/GenBank/DDBJ databases">
        <authorList>
            <consortium name="Pathogen Informatics"/>
        </authorList>
    </citation>
    <scope>NUCLEOTIDE SEQUENCE [LARGE SCALE GENOMIC DNA]</scope>
    <source>
        <strain evidence="2 3">NCTC13079</strain>
    </source>
</reference>
<dbReference type="KEGG" id="piv:NCTC13079_00158"/>
<gene>
    <name evidence="2" type="ORF">NCTC13079_00158</name>
</gene>
<sequence length="588" mass="66403">MKMSVRLRPRLEKLIRGLRRFPASAFFALSAAIFLWLWIWDVPLSLPKEAAFYGIVCIHGFFIALAVALYEEGEAKRVGTKHRKILERAVGAVFFVLSYYVLAETATEGIEPFFAPESLLLIAAYGLTVFFAGRFNREQGFVGYALDMLWQIVVAYIFATVLLCGLGLIFFAARILFDIFRADGWLLSIPILCYIPFMAAVFLSNVPPADGEYNSDDDSFSIFESVMNHIMVPILMLYTAVMYIYFAKILIYFELPETSVVNLVLWPSVLGVFVLFFVDHNRDLQLTYLFRRYYPAATLPLLGLMYYAWFLRVSQYGITENRYMVLAVGIWVFFAMVHFILEKREMHVILPQTLVLILLVAALGGPMSARGVAFRSQKGRLESILVRHGMLEGDKLTPSKTVTQEEQREVTEIVSYLHDRHDTGKIPYLRGLDPENNMEKFFGFHALWVGETAIEESLNVTFAAPLGTAIPVAGYDTSYRAESYSTEGAEPYNAAGDFGTVRSKDRIQVFFGKDHSIPLATIDLESVREKLVALSKKSAEISIEDLAIEGETNGYVYKIYFTNLYFNDAAGDIQITDGATFVVLVKTN</sequence>
<feature type="transmembrane region" description="Helical" evidence="1">
    <location>
        <begin position="353"/>
        <end position="373"/>
    </location>
</feature>
<dbReference type="AlphaFoldDB" id="A0A448UZX1"/>
<dbReference type="Pfam" id="PF13687">
    <property type="entry name" value="DUF4153"/>
    <property type="match status" value="1"/>
</dbReference>
<feature type="transmembrane region" description="Helical" evidence="1">
    <location>
        <begin position="259"/>
        <end position="278"/>
    </location>
</feature>
<proteinExistence type="predicted"/>
<feature type="transmembrane region" description="Helical" evidence="1">
    <location>
        <begin position="51"/>
        <end position="73"/>
    </location>
</feature>
<feature type="transmembrane region" description="Helical" evidence="1">
    <location>
        <begin position="85"/>
        <end position="102"/>
    </location>
</feature>
<dbReference type="EMBL" id="LR134523">
    <property type="protein sequence ID" value="VEJ34446.1"/>
    <property type="molecule type" value="Genomic_DNA"/>
</dbReference>
<keyword evidence="1" id="KW-1133">Transmembrane helix</keyword>
<evidence type="ECO:0000313" key="3">
    <source>
        <dbReference type="Proteomes" id="UP000269544"/>
    </source>
</evidence>
<feature type="transmembrane region" description="Helical" evidence="1">
    <location>
        <begin position="323"/>
        <end position="341"/>
    </location>
</feature>
<keyword evidence="1" id="KW-0812">Transmembrane</keyword>
<accession>A0A448UZX1</accession>
<feature type="transmembrane region" description="Helical" evidence="1">
    <location>
        <begin position="185"/>
        <end position="206"/>
    </location>
</feature>
<evidence type="ECO:0000256" key="1">
    <source>
        <dbReference type="SAM" id="Phobius"/>
    </source>
</evidence>
<dbReference type="Proteomes" id="UP000269544">
    <property type="component" value="Chromosome"/>
</dbReference>
<evidence type="ECO:0000313" key="2">
    <source>
        <dbReference type="EMBL" id="VEJ34446.1"/>
    </source>
</evidence>
<feature type="transmembrane region" description="Helical" evidence="1">
    <location>
        <begin position="293"/>
        <end position="311"/>
    </location>
</feature>
<keyword evidence="1" id="KW-0472">Membrane</keyword>
<name>A0A448UZX1_9FIRM</name>
<feature type="transmembrane region" description="Helical" evidence="1">
    <location>
        <begin position="21"/>
        <end position="39"/>
    </location>
</feature>
<protein>
    <recommendedName>
        <fullName evidence="4">DUF4153 domain-containing protein</fullName>
    </recommendedName>
</protein>
<dbReference type="RefSeq" id="WP_126464637.1">
    <property type="nucleotide sequence ID" value="NZ_LR134523.1"/>
</dbReference>
<evidence type="ECO:0008006" key="4">
    <source>
        <dbReference type="Google" id="ProtNLM"/>
    </source>
</evidence>
<keyword evidence="3" id="KW-1185">Reference proteome</keyword>
<feature type="transmembrane region" description="Helical" evidence="1">
    <location>
        <begin position="148"/>
        <end position="173"/>
    </location>
</feature>
<dbReference type="InterPro" id="IPR025291">
    <property type="entry name" value="DUF4153"/>
</dbReference>
<organism evidence="2 3">
    <name type="scientific">Aedoeadaptatus ivorii</name>
    <dbReference type="NCBI Taxonomy" id="54006"/>
    <lineage>
        <taxon>Bacteria</taxon>
        <taxon>Bacillati</taxon>
        <taxon>Bacillota</taxon>
        <taxon>Tissierellia</taxon>
        <taxon>Tissierellales</taxon>
        <taxon>Peptoniphilaceae</taxon>
        <taxon>Aedoeadaptatus</taxon>
    </lineage>
</organism>
<feature type="transmembrane region" description="Helical" evidence="1">
    <location>
        <begin position="226"/>
        <end position="247"/>
    </location>
</feature>